<organism evidence="2 3">
    <name type="scientific">Pelomonas margarita</name>
    <dbReference type="NCBI Taxonomy" id="3299031"/>
    <lineage>
        <taxon>Bacteria</taxon>
        <taxon>Pseudomonadati</taxon>
        <taxon>Pseudomonadota</taxon>
        <taxon>Betaproteobacteria</taxon>
        <taxon>Burkholderiales</taxon>
        <taxon>Sphaerotilaceae</taxon>
        <taxon>Roseateles</taxon>
    </lineage>
</organism>
<name>A0ABW7FEN5_9BURK</name>
<comment type="caution">
    <text evidence="2">The sequence shown here is derived from an EMBL/GenBank/DDBJ whole genome shotgun (WGS) entry which is preliminary data.</text>
</comment>
<reference evidence="2 3" key="1">
    <citation type="submission" date="2024-08" db="EMBL/GenBank/DDBJ databases">
        <authorList>
            <person name="Lu H."/>
        </authorList>
    </citation>
    <scope>NUCLEOTIDE SEQUENCE [LARGE SCALE GENOMIC DNA]</scope>
    <source>
        <strain evidence="2 3">LKC17W</strain>
    </source>
</reference>
<feature type="chain" id="PRO_5047267283" evidence="1">
    <location>
        <begin position="25"/>
        <end position="515"/>
    </location>
</feature>
<dbReference type="RefSeq" id="WP_394394913.1">
    <property type="nucleotide sequence ID" value="NZ_JBIGHW010000001.1"/>
</dbReference>
<evidence type="ECO:0000313" key="2">
    <source>
        <dbReference type="EMBL" id="MFG6439503.1"/>
    </source>
</evidence>
<dbReference type="SUPFAM" id="SSF56935">
    <property type="entry name" value="Porins"/>
    <property type="match status" value="1"/>
</dbReference>
<dbReference type="EMBL" id="JBIGHW010000001">
    <property type="protein sequence ID" value="MFG6439503.1"/>
    <property type="molecule type" value="Genomic_DNA"/>
</dbReference>
<proteinExistence type="predicted"/>
<dbReference type="InterPro" id="IPR017467">
    <property type="entry name" value="CHP03016_PEP-CTERM"/>
</dbReference>
<keyword evidence="1" id="KW-0732">Signal</keyword>
<evidence type="ECO:0000313" key="3">
    <source>
        <dbReference type="Proteomes" id="UP001606301"/>
    </source>
</evidence>
<dbReference type="NCBIfam" id="TIGR03016">
    <property type="entry name" value="pepcterm_hypo_1"/>
    <property type="match status" value="1"/>
</dbReference>
<dbReference type="Proteomes" id="UP001606301">
    <property type="component" value="Unassembled WGS sequence"/>
</dbReference>
<keyword evidence="3" id="KW-1185">Reference proteome</keyword>
<evidence type="ECO:0000256" key="1">
    <source>
        <dbReference type="SAM" id="SignalP"/>
    </source>
</evidence>
<sequence length="515" mass="54603">MTRLRAEPRCIAFVLLAWAALAQAQGTGGRGGVFSVSPRLSATQTLTDNLQLTERDKDAALITTLSPGLSITSRTGALQGSLDYAMNGILYAKTDQPSRVQNALSATARAELVADALYVDMRAGIGQQSVSAFGLQSAPSLDGQGGQGGVSSLTNSNQRETLTYSVSPVLQGKLGGLASYVLRGEFSGSDARGSELGDSRGRGTSLQVNQLGARAFAWWLQLNTHETRSSGSASAPRSTSLRLGANYRPDPDWVFSANAGQERSNYLGNAQSSGTTAGATASWTPSTRTRIGLDLQRHAYGNSHGLTLEHRLARSVWRYSDQQSTVVGNTGSAGGARSNYDQFFLLFASQEPDPVKRDTFVRAYLQSQGLSADAPVAGGFLSTGPSRLRNQQLAVTLQGVRASLTGQFNRSVSGRLGSNVNQGSLADSSKIEQRSMSLSASYQLGATSGLTLIATRQESAGDTSRQSTQLTSYFANWTARLGNQLAAQLGARHSRFEGVTSYTENAVLLTLTQQF</sequence>
<protein>
    <submittedName>
        <fullName evidence="2">TIGR03016 family PEP-CTERM system-associated outer membrane protein</fullName>
    </submittedName>
</protein>
<gene>
    <name evidence="2" type="ORF">ACG0Z3_02320</name>
</gene>
<accession>A0ABW7FEN5</accession>
<feature type="signal peptide" evidence="1">
    <location>
        <begin position="1"/>
        <end position="24"/>
    </location>
</feature>